<dbReference type="Pfam" id="PF02914">
    <property type="entry name" value="DDE_2"/>
    <property type="match status" value="1"/>
</dbReference>
<dbReference type="Proteomes" id="UP001652409">
    <property type="component" value="Unassembled WGS sequence"/>
</dbReference>
<accession>A0ABT2TY79</accession>
<dbReference type="Gene3D" id="2.30.30.130">
    <property type="entry name" value="Transposase, Mu, C-terminal"/>
    <property type="match status" value="1"/>
</dbReference>
<evidence type="ECO:0000313" key="3">
    <source>
        <dbReference type="Proteomes" id="UP001652409"/>
    </source>
</evidence>
<dbReference type="Gene3D" id="1.10.10.60">
    <property type="entry name" value="Homeodomain-like"/>
    <property type="match status" value="1"/>
</dbReference>
<dbReference type="InterPro" id="IPR012337">
    <property type="entry name" value="RNaseH-like_sf"/>
</dbReference>
<sequence length="659" mass="76389">MIWLSTEEVAELLGYEKSTIRKKSANGEYVCRYISSNVGRGGRKMEILLESLPEQAQRAYYNASGESQIVVNMTHASTKEQRKKGELRALAITEYRKFSKQCISEGIKKKTKIMDLFVKKWNDSNDFQISKKSLYDWMKKTKTGNVEKLVDKRGGYNRGQTTIPEKYSKLFDSLYLQQTKPTIESCFREVQLQANINGDFLPGIKAFRNYVKNMDQALLIRAREGKKAFDDKCMPYIERDYSKLHPNQFWVSDHHLWDIFVRVPDGKGGWKLERPWGSYWMDMRTRKMMSSIIRTESPNSDVVLCSFGLGVEHFGIPNGVRLDNGKDYKARDMFYPEGHYIVSEEDEKKIFNSLAANLQIEVTYAIPYNAKAKPIERVFNTFEEQLGKKYPSYAGSNAKKRPEDLKDLNIMDVITLEEFIVQHNQYVYEIYNNSGHSGDAMYGKSPNQVYADEPFTIRRASKEVLYFSLMRVKGQRTVQRNGITFKGIHFYNDNCINYIGQKVTARYDPTKPEILYVFDTNENFLFIAEEIQKQGWDLSSEDYQRENQRKKIAKQKALNAYTADNVIRSTESIGDRLKRQAESIDPATIAKPKTIEVVRNETIEENIKRISMTDVERNYEDVLMRNAARKKGISSKQKALADKFKQNMLNRAMTTAKHA</sequence>
<proteinExistence type="predicted"/>
<dbReference type="InterPro" id="IPR036397">
    <property type="entry name" value="RNaseH_sf"/>
</dbReference>
<feature type="domain" description="Integrase catalytic" evidence="1">
    <location>
        <begin position="242"/>
        <end position="454"/>
    </location>
</feature>
<dbReference type="InterPro" id="IPR015378">
    <property type="entry name" value="Transposase-like_Mu_C"/>
</dbReference>
<dbReference type="PROSITE" id="PS50994">
    <property type="entry name" value="INTEGRASE"/>
    <property type="match status" value="1"/>
</dbReference>
<reference evidence="2 3" key="1">
    <citation type="journal article" date="2021" name="ISME Commun">
        <title>Automated analysis of genomic sequences facilitates high-throughput and comprehensive description of bacteria.</title>
        <authorList>
            <person name="Hitch T.C.A."/>
        </authorList>
    </citation>
    <scope>NUCLEOTIDE SEQUENCE [LARGE SCALE GENOMIC DNA]</scope>
    <source>
        <strain evidence="2 3">Sanger_23</strain>
    </source>
</reference>
<dbReference type="Pfam" id="PF09299">
    <property type="entry name" value="Mu-transpos_C"/>
    <property type="match status" value="1"/>
</dbReference>
<organism evidence="2 3">
    <name type="scientific">Blautia ammoniilytica</name>
    <dbReference type="NCBI Taxonomy" id="2981782"/>
    <lineage>
        <taxon>Bacteria</taxon>
        <taxon>Bacillati</taxon>
        <taxon>Bacillota</taxon>
        <taxon>Clostridia</taxon>
        <taxon>Lachnospirales</taxon>
        <taxon>Lachnospiraceae</taxon>
        <taxon>Blautia</taxon>
    </lineage>
</organism>
<dbReference type="EMBL" id="JAOQJL010000056">
    <property type="protein sequence ID" value="MCU6767194.1"/>
    <property type="molecule type" value="Genomic_DNA"/>
</dbReference>
<protein>
    <submittedName>
        <fullName evidence="2">Mu transposase C-terminal domain-containing protein</fullName>
    </submittedName>
</protein>
<dbReference type="Pfam" id="PF09039">
    <property type="entry name" value="HTH_Tnp_Mu_2"/>
    <property type="match status" value="1"/>
</dbReference>
<dbReference type="Gene3D" id="3.30.420.10">
    <property type="entry name" value="Ribonuclease H-like superfamily/Ribonuclease H"/>
    <property type="match status" value="1"/>
</dbReference>
<dbReference type="SUPFAM" id="SSF50610">
    <property type="entry name" value="mu transposase, C-terminal domain"/>
    <property type="match status" value="1"/>
</dbReference>
<dbReference type="InterPro" id="IPR015126">
    <property type="entry name" value="Mu_I-gamma"/>
</dbReference>
<comment type="caution">
    <text evidence="2">The sequence shown here is derived from an EMBL/GenBank/DDBJ whole genome shotgun (WGS) entry which is preliminary data.</text>
</comment>
<evidence type="ECO:0000259" key="1">
    <source>
        <dbReference type="PROSITE" id="PS50994"/>
    </source>
</evidence>
<gene>
    <name evidence="2" type="ORF">OCV61_17655</name>
</gene>
<keyword evidence="3" id="KW-1185">Reference proteome</keyword>
<name>A0ABT2TY79_9FIRM</name>
<dbReference type="InterPro" id="IPR001584">
    <property type="entry name" value="Integrase_cat-core"/>
</dbReference>
<dbReference type="InterPro" id="IPR004189">
    <property type="entry name" value="Phage_Mu_transposase"/>
</dbReference>
<dbReference type="InterPro" id="IPR009004">
    <property type="entry name" value="Transposase_Mu_C"/>
</dbReference>
<dbReference type="SUPFAM" id="SSF53098">
    <property type="entry name" value="Ribonuclease H-like"/>
    <property type="match status" value="1"/>
</dbReference>
<evidence type="ECO:0000313" key="2">
    <source>
        <dbReference type="EMBL" id="MCU6767194.1"/>
    </source>
</evidence>